<name>A0A423VBT1_CYTCH</name>
<dbReference type="EMBL" id="LJZO01000069">
    <property type="protein sequence ID" value="ROV88262.1"/>
    <property type="molecule type" value="Genomic_DNA"/>
</dbReference>
<gene>
    <name evidence="2" type="ORF">VSDG_09021</name>
</gene>
<evidence type="ECO:0000313" key="3">
    <source>
        <dbReference type="Proteomes" id="UP000284375"/>
    </source>
</evidence>
<dbReference type="Proteomes" id="UP000284375">
    <property type="component" value="Unassembled WGS sequence"/>
</dbReference>
<dbReference type="Pfam" id="PF20150">
    <property type="entry name" value="2EXR"/>
    <property type="match status" value="1"/>
</dbReference>
<accession>A0A423VBT1</accession>
<evidence type="ECO:0000259" key="1">
    <source>
        <dbReference type="Pfam" id="PF20150"/>
    </source>
</evidence>
<organism evidence="2 3">
    <name type="scientific">Cytospora chrysosperma</name>
    <name type="common">Cytospora canker fungus</name>
    <name type="synonym">Sphaeria chrysosperma</name>
    <dbReference type="NCBI Taxonomy" id="252740"/>
    <lineage>
        <taxon>Eukaryota</taxon>
        <taxon>Fungi</taxon>
        <taxon>Dikarya</taxon>
        <taxon>Ascomycota</taxon>
        <taxon>Pezizomycotina</taxon>
        <taxon>Sordariomycetes</taxon>
        <taxon>Sordariomycetidae</taxon>
        <taxon>Diaporthales</taxon>
        <taxon>Cytosporaceae</taxon>
        <taxon>Cytospora</taxon>
    </lineage>
</organism>
<dbReference type="InterPro" id="IPR045518">
    <property type="entry name" value="2EXR"/>
</dbReference>
<feature type="domain" description="2EXR" evidence="1">
    <location>
        <begin position="8"/>
        <end position="76"/>
    </location>
</feature>
<reference evidence="2 3" key="1">
    <citation type="submission" date="2015-09" db="EMBL/GenBank/DDBJ databases">
        <title>Host preference determinants of Valsa canker pathogens revealed by comparative genomics.</title>
        <authorList>
            <person name="Yin Z."/>
            <person name="Huang L."/>
        </authorList>
    </citation>
    <scope>NUCLEOTIDE SEQUENCE [LARGE SCALE GENOMIC DNA]</scope>
    <source>
        <strain evidence="2 3">YSFL</strain>
    </source>
</reference>
<comment type="caution">
    <text evidence="2">The sequence shown here is derived from an EMBL/GenBank/DDBJ whole genome shotgun (WGS) entry which is preliminary data.</text>
</comment>
<sequence length="324" mass="37146">MAKMATSFQKFPDLTSELRLMIWNEALLGERNSRTVILQDDRVMPLKHLISPLLSVNYESRTCAQAFYNVKLDVYAVPKAQDEPIGGLIANADYWTSRLGKGGIAPYRAAIRRIIHDVVAPMAIERAAHRMGTVYVNLEQDTLILGYECGLHLLPDMKMKLLGETHPDPEDFPWAYITSKLPAAACEKASSLIRITVTIPRLSPSDPNLRDNLYRFAGEFPNHLALVSIRYSKRDAGRLWKENLFPRPRYLYNLPLDMLEHDRFLHRIITSGGCLPYNLERWVYYTGEFSQGETIVVDKQRWEQKLDLEKEKEKEKVASSHVQG</sequence>
<protein>
    <recommendedName>
        <fullName evidence="1">2EXR domain-containing protein</fullName>
    </recommendedName>
</protein>
<evidence type="ECO:0000313" key="2">
    <source>
        <dbReference type="EMBL" id="ROV88262.1"/>
    </source>
</evidence>
<keyword evidence="3" id="KW-1185">Reference proteome</keyword>
<proteinExistence type="predicted"/>
<dbReference type="OrthoDB" id="4707605at2759"/>
<dbReference type="AlphaFoldDB" id="A0A423VBT1"/>